<keyword evidence="9" id="KW-0493">Microtubule</keyword>
<evidence type="ECO:0000256" key="3">
    <source>
        <dbReference type="ARBA" id="ARBA00004629"/>
    </source>
</evidence>
<dbReference type="Pfam" id="PF08654">
    <property type="entry name" value="DASH_Dad2"/>
    <property type="match status" value="1"/>
</dbReference>
<comment type="similarity">
    <text evidence="4">Belongs to the DASH complex DAD2 family.</text>
</comment>
<evidence type="ECO:0000313" key="20">
    <source>
        <dbReference type="Proteomes" id="UP000094112"/>
    </source>
</evidence>
<dbReference type="PANTHER" id="PTHR28036:SF1">
    <property type="entry name" value="DASH COMPLEX SUBUNIT DAD2"/>
    <property type="match status" value="1"/>
</dbReference>
<dbReference type="EMBL" id="KV454208">
    <property type="protein sequence ID" value="ODQ62331.1"/>
    <property type="molecule type" value="Genomic_DNA"/>
</dbReference>
<evidence type="ECO:0000256" key="7">
    <source>
        <dbReference type="ARBA" id="ARBA00022490"/>
    </source>
</evidence>
<keyword evidence="14" id="KW-0539">Nucleus</keyword>
<evidence type="ECO:0000256" key="5">
    <source>
        <dbReference type="ARBA" id="ARBA00020260"/>
    </source>
</evidence>
<evidence type="ECO:0000256" key="14">
    <source>
        <dbReference type="ARBA" id="ARBA00023242"/>
    </source>
</evidence>
<keyword evidence="11" id="KW-0159">Chromosome partition</keyword>
<organism evidence="19 20">
    <name type="scientific">Wickerhamomyces anomalus (strain ATCC 58044 / CBS 1984 / NCYC 433 / NRRL Y-366-8)</name>
    <name type="common">Yeast</name>
    <name type="synonym">Hansenula anomala</name>
    <dbReference type="NCBI Taxonomy" id="683960"/>
    <lineage>
        <taxon>Eukaryota</taxon>
        <taxon>Fungi</taxon>
        <taxon>Dikarya</taxon>
        <taxon>Ascomycota</taxon>
        <taxon>Saccharomycotina</taxon>
        <taxon>Saccharomycetes</taxon>
        <taxon>Phaffomycetales</taxon>
        <taxon>Wickerhamomycetaceae</taxon>
        <taxon>Wickerhamomyces</taxon>
    </lineage>
</organism>
<dbReference type="GO" id="GO:0051301">
    <property type="term" value="P:cell division"/>
    <property type="evidence" value="ECO:0007669"/>
    <property type="project" value="UniProtKB-KW"/>
</dbReference>
<evidence type="ECO:0000256" key="11">
    <source>
        <dbReference type="ARBA" id="ARBA00022829"/>
    </source>
</evidence>
<keyword evidence="10" id="KW-0498">Mitosis</keyword>
<keyword evidence="18" id="KW-0175">Coiled coil</keyword>
<dbReference type="GO" id="GO:0044732">
    <property type="term" value="C:mitotic spindle pole body"/>
    <property type="evidence" value="ECO:0007669"/>
    <property type="project" value="TreeGrafter"/>
</dbReference>
<protein>
    <recommendedName>
        <fullName evidence="5">DASH complex subunit DAD2</fullName>
    </recommendedName>
    <alternativeName>
        <fullName evidence="17">Outer kinetochore protein DAD2</fullName>
    </alternativeName>
</protein>
<dbReference type="RefSeq" id="XP_019041538.1">
    <property type="nucleotide sequence ID" value="XM_019181183.1"/>
</dbReference>
<evidence type="ECO:0000313" key="19">
    <source>
        <dbReference type="EMBL" id="ODQ62331.1"/>
    </source>
</evidence>
<dbReference type="GO" id="GO:0005874">
    <property type="term" value="C:microtubule"/>
    <property type="evidence" value="ECO:0007669"/>
    <property type="project" value="UniProtKB-KW"/>
</dbReference>
<dbReference type="Proteomes" id="UP000094112">
    <property type="component" value="Unassembled WGS sequence"/>
</dbReference>
<accession>A0A1E3PAB1</accession>
<evidence type="ECO:0000256" key="16">
    <source>
        <dbReference type="ARBA" id="ARBA00023328"/>
    </source>
</evidence>
<keyword evidence="16" id="KW-0137">Centromere</keyword>
<evidence type="ECO:0000256" key="8">
    <source>
        <dbReference type="ARBA" id="ARBA00022618"/>
    </source>
</evidence>
<dbReference type="GeneID" id="30198429"/>
<dbReference type="STRING" id="683960.A0A1E3PAB1"/>
<name>A0A1E3PAB1_WICAA</name>
<evidence type="ECO:0000256" key="6">
    <source>
        <dbReference type="ARBA" id="ARBA00022454"/>
    </source>
</evidence>
<dbReference type="GO" id="GO:0008608">
    <property type="term" value="P:attachment of spindle microtubules to kinetochore"/>
    <property type="evidence" value="ECO:0007669"/>
    <property type="project" value="TreeGrafter"/>
</dbReference>
<evidence type="ECO:0000256" key="18">
    <source>
        <dbReference type="SAM" id="Coils"/>
    </source>
</evidence>
<evidence type="ECO:0000256" key="12">
    <source>
        <dbReference type="ARBA" id="ARBA00022838"/>
    </source>
</evidence>
<keyword evidence="8" id="KW-0132">Cell division</keyword>
<evidence type="ECO:0000256" key="1">
    <source>
        <dbReference type="ARBA" id="ARBA00004123"/>
    </source>
</evidence>
<dbReference type="GO" id="GO:0000278">
    <property type="term" value="P:mitotic cell cycle"/>
    <property type="evidence" value="ECO:0007669"/>
    <property type="project" value="InterPro"/>
</dbReference>
<dbReference type="InterPro" id="IPR013963">
    <property type="entry name" value="DASH_Dad2"/>
</dbReference>
<keyword evidence="12" id="KW-0995">Kinetochore</keyword>
<evidence type="ECO:0000256" key="17">
    <source>
        <dbReference type="ARBA" id="ARBA00030568"/>
    </source>
</evidence>
<feature type="coiled-coil region" evidence="18">
    <location>
        <begin position="17"/>
        <end position="44"/>
    </location>
</feature>
<reference evidence="19 20" key="1">
    <citation type="journal article" date="2016" name="Proc. Natl. Acad. Sci. U.S.A.">
        <title>Comparative genomics of biotechnologically important yeasts.</title>
        <authorList>
            <person name="Riley R."/>
            <person name="Haridas S."/>
            <person name="Wolfe K.H."/>
            <person name="Lopes M.R."/>
            <person name="Hittinger C.T."/>
            <person name="Goeker M."/>
            <person name="Salamov A.A."/>
            <person name="Wisecaver J.H."/>
            <person name="Long T.M."/>
            <person name="Calvey C.H."/>
            <person name="Aerts A.L."/>
            <person name="Barry K.W."/>
            <person name="Choi C."/>
            <person name="Clum A."/>
            <person name="Coughlan A.Y."/>
            <person name="Deshpande S."/>
            <person name="Douglass A.P."/>
            <person name="Hanson S.J."/>
            <person name="Klenk H.-P."/>
            <person name="LaButti K.M."/>
            <person name="Lapidus A."/>
            <person name="Lindquist E.A."/>
            <person name="Lipzen A.M."/>
            <person name="Meier-Kolthoff J.P."/>
            <person name="Ohm R.A."/>
            <person name="Otillar R.P."/>
            <person name="Pangilinan J.L."/>
            <person name="Peng Y."/>
            <person name="Rokas A."/>
            <person name="Rosa C.A."/>
            <person name="Scheuner C."/>
            <person name="Sibirny A.A."/>
            <person name="Slot J.C."/>
            <person name="Stielow J.B."/>
            <person name="Sun H."/>
            <person name="Kurtzman C.P."/>
            <person name="Blackwell M."/>
            <person name="Grigoriev I.V."/>
            <person name="Jeffries T.W."/>
        </authorList>
    </citation>
    <scope>NUCLEOTIDE SEQUENCE [LARGE SCALE GENOMIC DNA]</scope>
    <source>
        <strain evidence="20">ATCC 58044 / CBS 1984 / NCYC 433 / NRRL Y-366-8</strain>
    </source>
</reference>
<dbReference type="AlphaFoldDB" id="A0A1E3PAB1"/>
<sequence length="98" mass="11106">MSLQQRISEKRKELDSLNQIKQLSENLATQLEQLEAKLDTLSEGSESVAIVLSNWNNIIKSASLASMSLQNYTEGDYENKDDPPLPETLVRLRIDEDN</sequence>
<keyword evidence="15" id="KW-0131">Cell cycle</keyword>
<comment type="subcellular location">
    <subcellularLocation>
        <location evidence="3">Chromosome</location>
        <location evidence="3">Centromere</location>
        <location evidence="3">Kinetochore</location>
    </subcellularLocation>
    <subcellularLocation>
        <location evidence="2">Cytoplasm</location>
        <location evidence="2">Cytoskeleton</location>
        <location evidence="2">Spindle</location>
    </subcellularLocation>
    <subcellularLocation>
        <location evidence="1">Nucleus</location>
    </subcellularLocation>
</comment>
<keyword evidence="20" id="KW-1185">Reference proteome</keyword>
<keyword evidence="7" id="KW-0963">Cytoplasm</keyword>
<dbReference type="OrthoDB" id="3230169at2759"/>
<evidence type="ECO:0000256" key="2">
    <source>
        <dbReference type="ARBA" id="ARBA00004186"/>
    </source>
</evidence>
<evidence type="ECO:0000256" key="9">
    <source>
        <dbReference type="ARBA" id="ARBA00022701"/>
    </source>
</evidence>
<keyword evidence="13" id="KW-0206">Cytoskeleton</keyword>
<evidence type="ECO:0000256" key="4">
    <source>
        <dbReference type="ARBA" id="ARBA00005501"/>
    </source>
</evidence>
<evidence type="ECO:0000256" key="15">
    <source>
        <dbReference type="ARBA" id="ARBA00023306"/>
    </source>
</evidence>
<gene>
    <name evidence="19" type="ORF">WICANDRAFT_25746</name>
</gene>
<keyword evidence="6" id="KW-0158">Chromosome</keyword>
<dbReference type="GO" id="GO:0042729">
    <property type="term" value="C:DASH complex"/>
    <property type="evidence" value="ECO:0007669"/>
    <property type="project" value="InterPro"/>
</dbReference>
<proteinExistence type="inferred from homology"/>
<dbReference type="PANTHER" id="PTHR28036">
    <property type="entry name" value="DASH COMPLEX SUBUNIT DAD2"/>
    <property type="match status" value="1"/>
</dbReference>
<evidence type="ECO:0000256" key="13">
    <source>
        <dbReference type="ARBA" id="ARBA00023212"/>
    </source>
</evidence>
<dbReference type="GO" id="GO:1990023">
    <property type="term" value="C:mitotic spindle midzone"/>
    <property type="evidence" value="ECO:0007669"/>
    <property type="project" value="TreeGrafter"/>
</dbReference>
<evidence type="ECO:0000256" key="10">
    <source>
        <dbReference type="ARBA" id="ARBA00022776"/>
    </source>
</evidence>